<protein>
    <recommendedName>
        <fullName evidence="3">5'-3' exonuclease alpha-helical arch N-terminal domain-containing protein</fullName>
    </recommendedName>
</protein>
<proteinExistence type="predicted"/>
<dbReference type="InterPro" id="IPR029060">
    <property type="entry name" value="PIN-like_dom_sf"/>
</dbReference>
<name>A0ABT2HCF3_9MICO</name>
<evidence type="ECO:0008006" key="3">
    <source>
        <dbReference type="Google" id="ProtNLM"/>
    </source>
</evidence>
<feature type="non-terminal residue" evidence="1">
    <location>
        <position position="143"/>
    </location>
</feature>
<evidence type="ECO:0000313" key="1">
    <source>
        <dbReference type="EMBL" id="MCS5737626.1"/>
    </source>
</evidence>
<dbReference type="SUPFAM" id="SSF88723">
    <property type="entry name" value="PIN domain-like"/>
    <property type="match status" value="1"/>
</dbReference>
<dbReference type="RefSeq" id="WP_259544066.1">
    <property type="nucleotide sequence ID" value="NZ_JANLCJ010000888.1"/>
</dbReference>
<gene>
    <name evidence="1" type="ORF">N1032_28230</name>
</gene>
<dbReference type="Gene3D" id="3.40.50.1010">
    <property type="entry name" value="5'-nuclease"/>
    <property type="match status" value="1"/>
</dbReference>
<comment type="caution">
    <text evidence="1">The sequence shown here is derived from an EMBL/GenBank/DDBJ whole genome shotgun (WGS) entry which is preliminary data.</text>
</comment>
<dbReference type="Proteomes" id="UP001165586">
    <property type="component" value="Unassembled WGS sequence"/>
</dbReference>
<accession>A0ABT2HCF3</accession>
<sequence length="143" mass="16511">MRAIIDCDILRYQIGAIELENEYAAPYLKGTKAARMPAPFHEIRRIVDETIQHIRAVTGADSYICVLSGKDNFRFDIAKQQPYKGNREGFVKPYNWKTVGEHIIDTYNHTVVDGYEADDWMGIEQRKDPENTIICSRDKDLKT</sequence>
<dbReference type="EMBL" id="JANLCJ010000888">
    <property type="protein sequence ID" value="MCS5737626.1"/>
    <property type="molecule type" value="Genomic_DNA"/>
</dbReference>
<organism evidence="1 2">
    <name type="scientific">Herbiconiux daphne</name>
    <dbReference type="NCBI Taxonomy" id="2970914"/>
    <lineage>
        <taxon>Bacteria</taxon>
        <taxon>Bacillati</taxon>
        <taxon>Actinomycetota</taxon>
        <taxon>Actinomycetes</taxon>
        <taxon>Micrococcales</taxon>
        <taxon>Microbacteriaceae</taxon>
        <taxon>Herbiconiux</taxon>
    </lineage>
</organism>
<keyword evidence="2" id="KW-1185">Reference proteome</keyword>
<evidence type="ECO:0000313" key="2">
    <source>
        <dbReference type="Proteomes" id="UP001165586"/>
    </source>
</evidence>
<reference evidence="1" key="1">
    <citation type="submission" date="2022-08" db="EMBL/GenBank/DDBJ databases">
        <authorList>
            <person name="Deng Y."/>
            <person name="Han X.-F."/>
            <person name="Zhang Y.-Q."/>
        </authorList>
    </citation>
    <scope>NUCLEOTIDE SEQUENCE</scope>
    <source>
        <strain evidence="1">CPCC 203386</strain>
    </source>
</reference>